<feature type="domain" description="FAD/NAD(P)-binding" evidence="11">
    <location>
        <begin position="10"/>
        <end position="330"/>
    </location>
</feature>
<evidence type="ECO:0000256" key="7">
    <source>
        <dbReference type="ARBA" id="ARBA00023157"/>
    </source>
</evidence>
<evidence type="ECO:0000313" key="13">
    <source>
        <dbReference type="Proteomes" id="UP001589836"/>
    </source>
</evidence>
<accession>A0ABV6LK57</accession>
<sequence length="471" mass="51568">MVVGEIAEQKDVVIIGGGPGGYNAAIHLAVKGYDVTLIEKGKIGGVCLHEGCIPSKVFTTAASKLQDTETLSNFGIETKETTFHIEQLQAYKGKVVEQLRKGVESLCKANKIEIIEGHASFLSEDRIGVDHGHQFDVYHFNHAIIATGSSLKENSIINVDHDVVFNDISIYKVTSLPKHLIVHGNTPYAMEVAMTYRTFGCHVSIVLSEENEEFPFDTSIQKELIRVLKKQKIKCYQHVTDVKLERMEDGISCTFVRNGEQQSIEGSHLYISSDYRPNLEGIGADRLSLELLDNGRIAVDQMMRTSLPHVYAIGDVTDGPMLAVKAIKQAEVVANTIAGEAAEFDPTFIPTVVHSLPPVASVGMTEEQAIKNGFQVRIGQFSYGANGYATIHGKREGLLKVVINEENEVVLGFHAIGAGAVELISTGTVALEMVAREEDLTFPHYPHPGFGESLTSLDYHVVTPKQTEYSS</sequence>
<dbReference type="RefSeq" id="WP_377345255.1">
    <property type="nucleotide sequence ID" value="NZ_JBHLTP010000003.1"/>
</dbReference>
<evidence type="ECO:0000313" key="12">
    <source>
        <dbReference type="EMBL" id="MFC0522727.1"/>
    </source>
</evidence>
<dbReference type="InterPro" id="IPR012999">
    <property type="entry name" value="Pyr_OxRdtase_I_AS"/>
</dbReference>
<dbReference type="PANTHER" id="PTHR22912:SF151">
    <property type="entry name" value="DIHYDROLIPOYL DEHYDROGENASE, MITOCHONDRIAL"/>
    <property type="match status" value="1"/>
</dbReference>
<gene>
    <name evidence="12" type="ORF">ACFFGV_03875</name>
</gene>
<proteinExistence type="inferred from homology"/>
<protein>
    <submittedName>
        <fullName evidence="12">Dihydrolipoyl dehydrogenase family protein</fullName>
        <ecNumber evidence="12">1.-.-.-</ecNumber>
    </submittedName>
</protein>
<dbReference type="InterPro" id="IPR036188">
    <property type="entry name" value="FAD/NAD-bd_sf"/>
</dbReference>
<dbReference type="PANTHER" id="PTHR22912">
    <property type="entry name" value="DISULFIDE OXIDOREDUCTASE"/>
    <property type="match status" value="1"/>
</dbReference>
<comment type="caution">
    <text evidence="12">The sequence shown here is derived from an EMBL/GenBank/DDBJ whole genome shotgun (WGS) entry which is preliminary data.</text>
</comment>
<comment type="similarity">
    <text evidence="2 9">Belongs to the class-I pyridine nucleotide-disulfide oxidoreductase family.</text>
</comment>
<dbReference type="PROSITE" id="PS00076">
    <property type="entry name" value="PYRIDINE_REDOX_1"/>
    <property type="match status" value="1"/>
</dbReference>
<keyword evidence="7" id="KW-1015">Disulfide bond</keyword>
<evidence type="ECO:0000256" key="5">
    <source>
        <dbReference type="ARBA" id="ARBA00023002"/>
    </source>
</evidence>
<keyword evidence="5 9" id="KW-0560">Oxidoreductase</keyword>
<keyword evidence="4 9" id="KW-0274">FAD</keyword>
<comment type="cofactor">
    <cofactor evidence="1">
        <name>FAD</name>
        <dbReference type="ChEBI" id="CHEBI:57692"/>
    </cofactor>
</comment>
<dbReference type="SUPFAM" id="SSF51735">
    <property type="entry name" value="NAD(P)-binding Rossmann-fold domains"/>
    <property type="match status" value="1"/>
</dbReference>
<dbReference type="InterPro" id="IPR001100">
    <property type="entry name" value="Pyr_nuc-diS_OxRdtase"/>
</dbReference>
<evidence type="ECO:0000256" key="8">
    <source>
        <dbReference type="ARBA" id="ARBA00023284"/>
    </source>
</evidence>
<dbReference type="InterPro" id="IPR050151">
    <property type="entry name" value="Class-I_Pyr_Nuc-Dis_Oxidored"/>
</dbReference>
<dbReference type="SUPFAM" id="SSF55424">
    <property type="entry name" value="FAD/NAD-linked reductases, dimerisation (C-terminal) domain"/>
    <property type="match status" value="1"/>
</dbReference>
<dbReference type="SUPFAM" id="SSF51905">
    <property type="entry name" value="FAD/NAD(P)-binding domain"/>
    <property type="match status" value="1"/>
</dbReference>
<keyword evidence="6" id="KW-0520">NAD</keyword>
<keyword evidence="8 9" id="KW-0676">Redox-active center</keyword>
<evidence type="ECO:0000256" key="9">
    <source>
        <dbReference type="RuleBase" id="RU003691"/>
    </source>
</evidence>
<dbReference type="InterPro" id="IPR016156">
    <property type="entry name" value="FAD/NAD-linked_Rdtase_dimer_sf"/>
</dbReference>
<dbReference type="InterPro" id="IPR023753">
    <property type="entry name" value="FAD/NAD-binding_dom"/>
</dbReference>
<dbReference type="EMBL" id="JBHLTP010000003">
    <property type="protein sequence ID" value="MFC0522727.1"/>
    <property type="molecule type" value="Genomic_DNA"/>
</dbReference>
<dbReference type="EC" id="1.-.-.-" evidence="12"/>
<keyword evidence="13" id="KW-1185">Reference proteome</keyword>
<dbReference type="InterPro" id="IPR036291">
    <property type="entry name" value="NAD(P)-bd_dom_sf"/>
</dbReference>
<evidence type="ECO:0000259" key="11">
    <source>
        <dbReference type="Pfam" id="PF07992"/>
    </source>
</evidence>
<feature type="domain" description="Pyridine nucleotide-disulphide oxidoreductase dimerisation" evidence="10">
    <location>
        <begin position="349"/>
        <end position="455"/>
    </location>
</feature>
<name>A0ABV6LK57_9BACI</name>
<keyword evidence="3 9" id="KW-0285">Flavoprotein</keyword>
<dbReference type="Proteomes" id="UP001589836">
    <property type="component" value="Unassembled WGS sequence"/>
</dbReference>
<dbReference type="Pfam" id="PF02852">
    <property type="entry name" value="Pyr_redox_dim"/>
    <property type="match status" value="1"/>
</dbReference>
<evidence type="ECO:0000256" key="2">
    <source>
        <dbReference type="ARBA" id="ARBA00007532"/>
    </source>
</evidence>
<dbReference type="Gene3D" id="3.30.390.30">
    <property type="match status" value="1"/>
</dbReference>
<evidence type="ECO:0000256" key="6">
    <source>
        <dbReference type="ARBA" id="ARBA00023027"/>
    </source>
</evidence>
<reference evidence="12 13" key="1">
    <citation type="submission" date="2024-09" db="EMBL/GenBank/DDBJ databases">
        <authorList>
            <person name="Sun Q."/>
            <person name="Mori K."/>
        </authorList>
    </citation>
    <scope>NUCLEOTIDE SEQUENCE [LARGE SCALE GENOMIC DNA]</scope>
    <source>
        <strain evidence="12 13">NCAIM B.02529</strain>
    </source>
</reference>
<organism evidence="12 13">
    <name type="scientific">Pontibacillus salicampi</name>
    <dbReference type="NCBI Taxonomy" id="1449801"/>
    <lineage>
        <taxon>Bacteria</taxon>
        <taxon>Bacillati</taxon>
        <taxon>Bacillota</taxon>
        <taxon>Bacilli</taxon>
        <taxon>Bacillales</taxon>
        <taxon>Bacillaceae</taxon>
        <taxon>Pontibacillus</taxon>
    </lineage>
</organism>
<dbReference type="PIRSF" id="PIRSF000350">
    <property type="entry name" value="Mercury_reductase_MerA"/>
    <property type="match status" value="1"/>
</dbReference>
<evidence type="ECO:0000256" key="3">
    <source>
        <dbReference type="ARBA" id="ARBA00022630"/>
    </source>
</evidence>
<dbReference type="Pfam" id="PF07992">
    <property type="entry name" value="Pyr_redox_2"/>
    <property type="match status" value="1"/>
</dbReference>
<dbReference type="GO" id="GO:0016491">
    <property type="term" value="F:oxidoreductase activity"/>
    <property type="evidence" value="ECO:0007669"/>
    <property type="project" value="UniProtKB-KW"/>
</dbReference>
<dbReference type="PRINTS" id="PR00411">
    <property type="entry name" value="PNDRDTASEI"/>
</dbReference>
<dbReference type="PRINTS" id="PR00368">
    <property type="entry name" value="FADPNR"/>
</dbReference>
<dbReference type="InterPro" id="IPR004099">
    <property type="entry name" value="Pyr_nucl-diS_OxRdtase_dimer"/>
</dbReference>
<evidence type="ECO:0000256" key="4">
    <source>
        <dbReference type="ARBA" id="ARBA00022827"/>
    </source>
</evidence>
<dbReference type="Gene3D" id="3.50.50.60">
    <property type="entry name" value="FAD/NAD(P)-binding domain"/>
    <property type="match status" value="2"/>
</dbReference>
<evidence type="ECO:0000256" key="1">
    <source>
        <dbReference type="ARBA" id="ARBA00001974"/>
    </source>
</evidence>
<evidence type="ECO:0000259" key="10">
    <source>
        <dbReference type="Pfam" id="PF02852"/>
    </source>
</evidence>